<comment type="caution">
    <text evidence="1">The sequence shown here is derived from an EMBL/GenBank/DDBJ whole genome shotgun (WGS) entry which is preliminary data.</text>
</comment>
<dbReference type="Proteomes" id="UP000617402">
    <property type="component" value="Unassembled WGS sequence"/>
</dbReference>
<dbReference type="RefSeq" id="WP_188039857.1">
    <property type="nucleotide sequence ID" value="NZ_JACVHF010000007.1"/>
</dbReference>
<reference evidence="1 2" key="1">
    <citation type="submission" date="2020-07" db="EMBL/GenBank/DDBJ databases">
        <title>Draft whole-genome sequence of Heliobacterium chlorum DSM 3682, type strain.</title>
        <authorList>
            <person name="Kyndt J.A."/>
            <person name="Meyer T.E."/>
            <person name="Imhoff J.F."/>
        </authorList>
    </citation>
    <scope>NUCLEOTIDE SEQUENCE [LARGE SCALE GENOMIC DNA]</scope>
    <source>
        <strain evidence="1 2">DSM 3682</strain>
    </source>
</reference>
<evidence type="ECO:0000313" key="2">
    <source>
        <dbReference type="Proteomes" id="UP000617402"/>
    </source>
</evidence>
<gene>
    <name evidence="1" type="ORF">H1S01_09105</name>
</gene>
<keyword evidence="2" id="KW-1185">Reference proteome</keyword>
<protein>
    <submittedName>
        <fullName evidence="1">Uncharacterized protein</fullName>
    </submittedName>
</protein>
<sequence length="214" mass="24198">MRHHRQVLLWYLPLCSLLPFLTLSLSNTEAYGATRPEITISQDRVVPSTINSSITSSEIPLYRSTITAESPHPSVSNILTDDQFVHLAKEADKQLAIALFVQNPQWLHENGLKPVTIKSKDDLIKLLSPYWTEGMIEDIWRSGSELMPNLPWGFYSEGPPMLFLAKDVQVTEHHPSQSNPTTITISGIVPNYFGDEAKVQLRLVLTDKGWRAEY</sequence>
<dbReference type="EMBL" id="JACVHF010000007">
    <property type="protein sequence ID" value="MBC9784667.1"/>
    <property type="molecule type" value="Genomic_DNA"/>
</dbReference>
<name>A0ABR7T1K7_HELCL</name>
<proteinExistence type="predicted"/>
<accession>A0ABR7T1K7</accession>
<evidence type="ECO:0000313" key="1">
    <source>
        <dbReference type="EMBL" id="MBC9784667.1"/>
    </source>
</evidence>
<organism evidence="1 2">
    <name type="scientific">Heliobacterium chlorum</name>
    <dbReference type="NCBI Taxonomy" id="2698"/>
    <lineage>
        <taxon>Bacteria</taxon>
        <taxon>Bacillati</taxon>
        <taxon>Bacillota</taxon>
        <taxon>Clostridia</taxon>
        <taxon>Eubacteriales</taxon>
        <taxon>Heliobacteriaceae</taxon>
        <taxon>Heliobacterium</taxon>
    </lineage>
</organism>